<reference evidence="2 3" key="1">
    <citation type="submission" date="2020-06" db="EMBL/GenBank/DDBJ databases">
        <title>Transcriptomic and genomic resources for Thalictrum thalictroides and T. hernandezii: Facilitating candidate gene discovery in an emerging model plant lineage.</title>
        <authorList>
            <person name="Arias T."/>
            <person name="Riano-Pachon D.M."/>
            <person name="Di Stilio V.S."/>
        </authorList>
    </citation>
    <scope>NUCLEOTIDE SEQUENCE [LARGE SCALE GENOMIC DNA]</scope>
    <source>
        <strain evidence="3">cv. WT478/WT964</strain>
        <tissue evidence="2">Leaves</tissue>
    </source>
</reference>
<proteinExistence type="predicted"/>
<feature type="compositionally biased region" description="Acidic residues" evidence="1">
    <location>
        <begin position="60"/>
        <end position="71"/>
    </location>
</feature>
<protein>
    <submittedName>
        <fullName evidence="2">Uncharacterized protein</fullName>
    </submittedName>
</protein>
<organism evidence="2 3">
    <name type="scientific">Thalictrum thalictroides</name>
    <name type="common">Rue-anemone</name>
    <name type="synonym">Anemone thalictroides</name>
    <dbReference type="NCBI Taxonomy" id="46969"/>
    <lineage>
        <taxon>Eukaryota</taxon>
        <taxon>Viridiplantae</taxon>
        <taxon>Streptophyta</taxon>
        <taxon>Embryophyta</taxon>
        <taxon>Tracheophyta</taxon>
        <taxon>Spermatophyta</taxon>
        <taxon>Magnoliopsida</taxon>
        <taxon>Ranunculales</taxon>
        <taxon>Ranunculaceae</taxon>
        <taxon>Thalictroideae</taxon>
        <taxon>Thalictrum</taxon>
    </lineage>
</organism>
<sequence>MAPARVQSPVRILQRGEKDITDEATSSKAAQEGTPRSAKKQVTLKETSQTQTANAFECLSIEDEEEPPSEENNERAIIVVDNDNVWGGGFQLADFEQNDDENESDDDDCLEEGVAKEVQAQADPDPSKYLLVNQKPKPATVKRVTRNTMKNQEPKNKGNLEGGTSRTNLRSKK</sequence>
<keyword evidence="3" id="KW-1185">Reference proteome</keyword>
<evidence type="ECO:0000313" key="2">
    <source>
        <dbReference type="EMBL" id="KAF5185112.1"/>
    </source>
</evidence>
<comment type="caution">
    <text evidence="2">The sequence shown here is derived from an EMBL/GenBank/DDBJ whole genome shotgun (WGS) entry which is preliminary data.</text>
</comment>
<dbReference type="Proteomes" id="UP000554482">
    <property type="component" value="Unassembled WGS sequence"/>
</dbReference>
<feature type="region of interest" description="Disordered" evidence="1">
    <location>
        <begin position="117"/>
        <end position="173"/>
    </location>
</feature>
<gene>
    <name evidence="2" type="ORF">FRX31_025304</name>
</gene>
<evidence type="ECO:0000256" key="1">
    <source>
        <dbReference type="SAM" id="MobiDB-lite"/>
    </source>
</evidence>
<evidence type="ECO:0000313" key="3">
    <source>
        <dbReference type="Proteomes" id="UP000554482"/>
    </source>
</evidence>
<feature type="region of interest" description="Disordered" evidence="1">
    <location>
        <begin position="1"/>
        <end position="74"/>
    </location>
</feature>
<dbReference type="AlphaFoldDB" id="A0A7J6VLA6"/>
<dbReference type="EMBL" id="JABWDY010031141">
    <property type="protein sequence ID" value="KAF5185112.1"/>
    <property type="molecule type" value="Genomic_DNA"/>
</dbReference>
<feature type="compositionally biased region" description="Polar residues" evidence="1">
    <location>
        <begin position="44"/>
        <end position="54"/>
    </location>
</feature>
<feature type="compositionally biased region" description="Polar residues" evidence="1">
    <location>
        <begin position="162"/>
        <end position="173"/>
    </location>
</feature>
<accession>A0A7J6VLA6</accession>
<name>A0A7J6VLA6_THATH</name>